<name>A0A7C8M4Q9_9PLEO</name>
<gene>
    <name evidence="2" type="ORF">BDV95DRAFT_78852</name>
</gene>
<feature type="region of interest" description="Disordered" evidence="1">
    <location>
        <begin position="147"/>
        <end position="166"/>
    </location>
</feature>
<dbReference type="EMBL" id="JAADJZ010000014">
    <property type="protein sequence ID" value="KAF2870320.1"/>
    <property type="molecule type" value="Genomic_DNA"/>
</dbReference>
<evidence type="ECO:0000256" key="1">
    <source>
        <dbReference type="SAM" id="MobiDB-lite"/>
    </source>
</evidence>
<sequence>MRRYAKAMGVGAKEALNNNTQDSDFVSVTDEGVHEGYFRYDIEKCDRKWIEGWMETLTAPTLEDINEPSAESVPAQENYDGVGVYNSISQVEYRPSMKRKIAQENDHRVGVQNSVDQVERQDSVNQIEPQDSVSRIQDEPYFCKKRKRTASEETETQGNMQDVGCQTEEPMGKKMRTIAGEADEPVRMQDSSTQTEERLSGLVRLKERQERRCAGLWAQMKTTCKRLKKLVYVVPILLVRPVTQLHSSIPQEEVPEIGVDQIMSDVVEHQTACDRGGNQPTFNVGGQQASSNVFRNTLERNFPNVTAPFGPPQHLSFGGFPGIA</sequence>
<protein>
    <submittedName>
        <fullName evidence="2">Uncharacterized protein</fullName>
    </submittedName>
</protein>
<keyword evidence="3" id="KW-1185">Reference proteome</keyword>
<evidence type="ECO:0000313" key="3">
    <source>
        <dbReference type="Proteomes" id="UP000481861"/>
    </source>
</evidence>
<dbReference type="Proteomes" id="UP000481861">
    <property type="component" value="Unassembled WGS sequence"/>
</dbReference>
<comment type="caution">
    <text evidence="2">The sequence shown here is derived from an EMBL/GenBank/DDBJ whole genome shotgun (WGS) entry which is preliminary data.</text>
</comment>
<proteinExistence type="predicted"/>
<reference evidence="2 3" key="1">
    <citation type="submission" date="2020-01" db="EMBL/GenBank/DDBJ databases">
        <authorList>
            <consortium name="DOE Joint Genome Institute"/>
            <person name="Haridas S."/>
            <person name="Albert R."/>
            <person name="Binder M."/>
            <person name="Bloem J."/>
            <person name="Labutti K."/>
            <person name="Salamov A."/>
            <person name="Andreopoulos B."/>
            <person name="Baker S.E."/>
            <person name="Barry K."/>
            <person name="Bills G."/>
            <person name="Bluhm B.H."/>
            <person name="Cannon C."/>
            <person name="Castanera R."/>
            <person name="Culley D.E."/>
            <person name="Daum C."/>
            <person name="Ezra D."/>
            <person name="Gonzalez J.B."/>
            <person name="Henrissat B."/>
            <person name="Kuo A."/>
            <person name="Liang C."/>
            <person name="Lipzen A."/>
            <person name="Lutzoni F."/>
            <person name="Magnuson J."/>
            <person name="Mondo S."/>
            <person name="Nolan M."/>
            <person name="Ohm R."/>
            <person name="Pangilinan J."/>
            <person name="Park H.-J.H."/>
            <person name="Ramirez L."/>
            <person name="Alfaro M."/>
            <person name="Sun H."/>
            <person name="Tritt A."/>
            <person name="Yoshinaga Y."/>
            <person name="Zwiers L.-H.L."/>
            <person name="Turgeon B.G."/>
            <person name="Goodwin S.B."/>
            <person name="Spatafora J.W."/>
            <person name="Crous P.W."/>
            <person name="Grigoriev I.V."/>
        </authorList>
    </citation>
    <scope>NUCLEOTIDE SEQUENCE [LARGE SCALE GENOMIC DNA]</scope>
    <source>
        <strain evidence="2 3">CBS 611.86</strain>
    </source>
</reference>
<accession>A0A7C8M4Q9</accession>
<evidence type="ECO:0000313" key="2">
    <source>
        <dbReference type="EMBL" id="KAF2870320.1"/>
    </source>
</evidence>
<dbReference type="AlphaFoldDB" id="A0A7C8M4Q9"/>
<organism evidence="2 3">
    <name type="scientific">Massariosphaeria phaeospora</name>
    <dbReference type="NCBI Taxonomy" id="100035"/>
    <lineage>
        <taxon>Eukaryota</taxon>
        <taxon>Fungi</taxon>
        <taxon>Dikarya</taxon>
        <taxon>Ascomycota</taxon>
        <taxon>Pezizomycotina</taxon>
        <taxon>Dothideomycetes</taxon>
        <taxon>Pleosporomycetidae</taxon>
        <taxon>Pleosporales</taxon>
        <taxon>Pleosporales incertae sedis</taxon>
        <taxon>Massariosphaeria</taxon>
    </lineage>
</organism>